<dbReference type="Pfam" id="PF13561">
    <property type="entry name" value="adh_short_C2"/>
    <property type="match status" value="1"/>
</dbReference>
<dbReference type="InterPro" id="IPR036291">
    <property type="entry name" value="NAD(P)-bd_dom_sf"/>
</dbReference>
<protein>
    <submittedName>
        <fullName evidence="2">Unannotated protein</fullName>
    </submittedName>
</protein>
<dbReference type="AlphaFoldDB" id="A0A6J6KLM1"/>
<dbReference type="Gene3D" id="3.40.50.720">
    <property type="entry name" value="NAD(P)-binding Rossmann-like Domain"/>
    <property type="match status" value="1"/>
</dbReference>
<proteinExistence type="predicted"/>
<organism evidence="2">
    <name type="scientific">freshwater metagenome</name>
    <dbReference type="NCBI Taxonomy" id="449393"/>
    <lineage>
        <taxon>unclassified sequences</taxon>
        <taxon>metagenomes</taxon>
        <taxon>ecological metagenomes</taxon>
    </lineage>
</organism>
<dbReference type="PANTHER" id="PTHR43975">
    <property type="entry name" value="ZGC:101858"/>
    <property type="match status" value="1"/>
</dbReference>
<dbReference type="EMBL" id="CAEZVV010000080">
    <property type="protein sequence ID" value="CAB4649393.1"/>
    <property type="molecule type" value="Genomic_DNA"/>
</dbReference>
<dbReference type="PANTHER" id="PTHR43975:SF2">
    <property type="entry name" value="EG:BACR7A4.14 PROTEIN-RELATED"/>
    <property type="match status" value="1"/>
</dbReference>
<dbReference type="InterPro" id="IPR002347">
    <property type="entry name" value="SDR_fam"/>
</dbReference>
<dbReference type="PRINTS" id="PR00080">
    <property type="entry name" value="SDRFAMILY"/>
</dbReference>
<evidence type="ECO:0000313" key="1">
    <source>
        <dbReference type="EMBL" id="CAB4560190.1"/>
    </source>
</evidence>
<dbReference type="EMBL" id="CAEZXE010000227">
    <property type="protein sequence ID" value="CAB4695603.1"/>
    <property type="molecule type" value="Genomic_DNA"/>
</dbReference>
<dbReference type="NCBIfam" id="NF005559">
    <property type="entry name" value="PRK07231.1"/>
    <property type="match status" value="1"/>
</dbReference>
<dbReference type="SUPFAM" id="SSF51735">
    <property type="entry name" value="NAD(P)-binding Rossmann-fold domains"/>
    <property type="match status" value="1"/>
</dbReference>
<dbReference type="FunFam" id="3.40.50.720:FF:000084">
    <property type="entry name" value="Short-chain dehydrogenase reductase"/>
    <property type="match status" value="1"/>
</dbReference>
<name>A0A6J6KLM1_9ZZZZ</name>
<gene>
    <name evidence="1" type="ORF">UFOPK1603_00505</name>
    <name evidence="2" type="ORF">UFOPK2143_01184</name>
    <name evidence="3" type="ORF">UFOPK2350_01809</name>
</gene>
<evidence type="ECO:0000313" key="2">
    <source>
        <dbReference type="EMBL" id="CAB4649393.1"/>
    </source>
</evidence>
<accession>A0A6J6KLM1</accession>
<dbReference type="EMBL" id="CAEZTG010000032">
    <property type="protein sequence ID" value="CAB4560190.1"/>
    <property type="molecule type" value="Genomic_DNA"/>
</dbReference>
<evidence type="ECO:0000313" key="3">
    <source>
        <dbReference type="EMBL" id="CAB4695603.1"/>
    </source>
</evidence>
<dbReference type="PRINTS" id="PR00081">
    <property type="entry name" value="GDHRDH"/>
</dbReference>
<reference evidence="2" key="1">
    <citation type="submission" date="2020-05" db="EMBL/GenBank/DDBJ databases">
        <authorList>
            <person name="Chiriac C."/>
            <person name="Salcher M."/>
            <person name="Ghai R."/>
            <person name="Kavagutti S V."/>
        </authorList>
    </citation>
    <scope>NUCLEOTIDE SEQUENCE</scope>
</reference>
<sequence length="271" mass="28545">MTSAADFADRFLLTDQVAIITGAGKGIGAAIATTFAAAGADVVLTARTEEDLEAVAADVRALGRRALILPGNVNDLTVLANIVDRTISEFGRLDIVVNNAGGSVSKPFLETSVEQIEKSFHFNVSVPFELTRLATPHLLHSENASVINISSVAGQHALRGSLTHSLTKNSESHLTKLMAAELAPRIRVNAVLPGAIETDALATYLSTRGTEIRDTMHANTLMRRNGTPQDIADAVLFFASPAACWITGKLLEVDGGAAENIVPKTIADLAP</sequence>